<evidence type="ECO:0000313" key="10">
    <source>
        <dbReference type="EMBL" id="AQQ16396.1"/>
    </source>
</evidence>
<dbReference type="EMBL" id="MT344705">
    <property type="protein sequence ID" value="QNN81390.1"/>
    <property type="molecule type" value="Genomic_DNA"/>
</dbReference>
<evidence type="ECO:0000313" key="6">
    <source>
        <dbReference type="EMBL" id="APP87712.1"/>
    </source>
</evidence>
<evidence type="ECO:0000313" key="4">
    <source>
        <dbReference type="EMBL" id="AOT85628.1"/>
    </source>
</evidence>
<name>A0A1D8GZG4_9GEMI</name>
<keyword evidence="2" id="KW-0945">Host-virus interaction</keyword>
<evidence type="ECO:0000313" key="15">
    <source>
        <dbReference type="EMBL" id="QFG76371.1"/>
    </source>
</evidence>
<feature type="region of interest" description="Disordered" evidence="3">
    <location>
        <begin position="42"/>
        <end position="68"/>
    </location>
</feature>
<gene>
    <name evidence="11" type="primary">ORF6</name>
</gene>
<evidence type="ECO:0000313" key="5">
    <source>
        <dbReference type="EMBL" id="APP87679.1"/>
    </source>
</evidence>
<dbReference type="EMBL" id="KX618694">
    <property type="protein sequence ID" value="AOT85628.1"/>
    <property type="molecule type" value="Genomic_DNA"/>
</dbReference>
<evidence type="ECO:0000313" key="18">
    <source>
        <dbReference type="EMBL" id="QNN81408.1"/>
    </source>
</evidence>
<evidence type="ECO:0000313" key="16">
    <source>
        <dbReference type="EMBL" id="QNN81378.1"/>
    </source>
</evidence>
<dbReference type="OrthoDB" id="24090at10239"/>
<dbReference type="EMBL" id="MF163261">
    <property type="protein sequence ID" value="ASJ80940.1"/>
    <property type="molecule type" value="Genomic_DNA"/>
</dbReference>
<reference evidence="14" key="6">
    <citation type="journal article" date="2020" name="J. Gen. Plant Pathol.">
        <title>Dwarfing caused by viral pathogens and leaf malformations in 'Shine Muscat' grapevine.</title>
        <authorList>
            <person name="Chiaki Y."/>
            <person name="Ito T."/>
            <person name="Sato A."/>
            <person name="Sugiura H."/>
            <person name="Nishimura R."/>
        </authorList>
    </citation>
    <scope>NUCLEOTIDE SEQUENCE</scope>
    <source>
        <strain evidence="14">16SM3</strain>
    </source>
</reference>
<dbReference type="EMBL" id="MT344709">
    <property type="protein sequence ID" value="QNN81414.1"/>
    <property type="molecule type" value="Genomic_DNA"/>
</dbReference>
<evidence type="ECO:0000313" key="22">
    <source>
        <dbReference type="EMBL" id="QNN81444.1"/>
    </source>
</evidence>
<dbReference type="EMBL" id="KX570617">
    <property type="protein sequence ID" value="APP87736.1"/>
    <property type="molecule type" value="Genomic_DNA"/>
</dbReference>
<evidence type="ECO:0000313" key="20">
    <source>
        <dbReference type="EMBL" id="QNN81420.1"/>
    </source>
</evidence>
<evidence type="ECO:0000256" key="1">
    <source>
        <dbReference type="ARBA" id="ARBA00008996"/>
    </source>
</evidence>
<dbReference type="EMBL" id="MF163262">
    <property type="protein sequence ID" value="ASJ80946.1"/>
    <property type="molecule type" value="Genomic_DNA"/>
</dbReference>
<dbReference type="Proteomes" id="UP000201082">
    <property type="component" value="Segment"/>
</dbReference>
<dbReference type="EMBL" id="KX570615">
    <property type="protein sequence ID" value="APP87724.1"/>
    <property type="molecule type" value="Genomic_DNA"/>
</dbReference>
<reference evidence="16" key="7">
    <citation type="submission" date="2020-04" db="EMBL/GenBank/DDBJ databases">
        <title>Molecular characterization and genomic function of Grape geminivirus A.</title>
        <authorList>
            <person name="Sun S.W."/>
            <person name="Hu Y."/>
            <person name="Jiang G.Z."/>
            <person name="Tian Y.M."/>
            <person name="Ding M."/>
            <person name="Yu C."/>
            <person name="Zhou X.P."/>
            <person name="Qian Y.J."/>
        </authorList>
    </citation>
    <scope>NUCLEOTIDE SEQUENCE</scope>
    <source>
        <strain evidence="16">2017YM1</strain>
        <strain evidence="17">2018PD3</strain>
        <strain evidence="20">2019PD11</strain>
        <strain evidence="21">2019PD12</strain>
        <strain evidence="18">2019PD8</strain>
        <strain evidence="19">2019PD9</strain>
        <strain evidence="22">2019YM4</strain>
    </source>
</reference>
<evidence type="ECO:0000256" key="2">
    <source>
        <dbReference type="ARBA" id="ARBA00022581"/>
    </source>
</evidence>
<dbReference type="Pfam" id="PF01492">
    <property type="entry name" value="Gemini_C4"/>
    <property type="match status" value="1"/>
</dbReference>
<dbReference type="EMBL" id="KX570607">
    <property type="protein sequence ID" value="APP87679.1"/>
    <property type="molecule type" value="Genomic_DNA"/>
</dbReference>
<evidence type="ECO:0000313" key="17">
    <source>
        <dbReference type="EMBL" id="QNN81390.1"/>
    </source>
</evidence>
<dbReference type="EMBL" id="MF163263">
    <property type="protein sequence ID" value="ASJ80952.1"/>
    <property type="molecule type" value="Genomic_DNA"/>
</dbReference>
<reference evidence="10" key="1">
    <citation type="submission" date="2016-10" db="EMBL/GenBank/DDBJ databases">
        <authorList>
            <person name="Varghese N."/>
        </authorList>
    </citation>
    <scope>NUCLEOTIDE SEQUENCE</scope>
    <source>
        <strain evidence="10">LN_ANSJ</strain>
    </source>
</reference>
<sequence length="85" mass="9926">MGNRICMHCFNSRGNSRRQINDSSTWYPQADQHISIQTFRELNPRPTSSPISRRTEMSSPGENFRSTADHLEEVCNRLTTLMLRR</sequence>
<dbReference type="EMBL" id="KX570613">
    <property type="protein sequence ID" value="APP87712.1"/>
    <property type="molecule type" value="Genomic_DNA"/>
</dbReference>
<dbReference type="KEGG" id="vg:29295307"/>
<comment type="similarity">
    <text evidence="1">Belongs to the geminiviridae protein AC4/C4 family.</text>
</comment>
<evidence type="ECO:0000313" key="23">
    <source>
        <dbReference type="Proteomes" id="UP000201082"/>
    </source>
</evidence>
<organism evidence="4">
    <name type="scientific">Grapevine geminivirus A</name>
    <dbReference type="NCBI Taxonomy" id="1906317"/>
    <lineage>
        <taxon>Viruses</taxon>
        <taxon>Monodnaviria</taxon>
        <taxon>Shotokuvirae</taxon>
        <taxon>Cressdnaviricota</taxon>
        <taxon>Repensiviricetes</taxon>
        <taxon>Geplafuvirales</taxon>
        <taxon>Geminiviridae</taxon>
        <taxon>Maldovirus</taxon>
        <taxon>Maldovirus vitis</taxon>
    </lineage>
</organism>
<evidence type="ECO:0000313" key="8">
    <source>
        <dbReference type="EMBL" id="APP87730.1"/>
    </source>
</evidence>
<dbReference type="EMBL" id="MT344708">
    <property type="protein sequence ID" value="QNN81408.1"/>
    <property type="molecule type" value="Genomic_DNA"/>
</dbReference>
<evidence type="ECO:0000313" key="7">
    <source>
        <dbReference type="EMBL" id="APP87724.1"/>
    </source>
</evidence>
<reference evidence="10" key="3">
    <citation type="journal article" date="2017" name="Plant Dis.">
        <title>First Report of Grapevine geminivirus A from Grapevines in China.</title>
        <authorList>
            <person name="Fan X.D."/>
            <person name="Zhang Z.P."/>
            <person name="Ren F."/>
            <person name="Hu G."/>
            <person name="Li Z.N."/>
            <person name="Dong Y.F."/>
        </authorList>
    </citation>
    <scope>NUCLEOTIDE SEQUENCE</scope>
    <source>
        <strain evidence="10">LN_ANSJ</strain>
    </source>
</reference>
<evidence type="ECO:0000313" key="14">
    <source>
        <dbReference type="EMBL" id="BBG28798.1"/>
    </source>
</evidence>
<dbReference type="SMR" id="A0A1D8GZG4"/>
<dbReference type="EMBL" id="KX570616">
    <property type="protein sequence ID" value="APP87730.1"/>
    <property type="molecule type" value="Genomic_DNA"/>
</dbReference>
<accession>A0A1D8GZG4</accession>
<evidence type="ECO:0000313" key="9">
    <source>
        <dbReference type="EMBL" id="APP87736.1"/>
    </source>
</evidence>
<evidence type="ECO:0000313" key="21">
    <source>
        <dbReference type="EMBL" id="QNN81426.1"/>
    </source>
</evidence>
<protein>
    <submittedName>
        <fullName evidence="10 16">C4</fullName>
    </submittedName>
    <submittedName>
        <fullName evidence="4">HAP/C4</fullName>
    </submittedName>
</protein>
<reference evidence="11" key="4">
    <citation type="submission" date="2017-05" db="EMBL/GenBank/DDBJ databases">
        <authorList>
            <person name="Song R."/>
            <person name="Chenine A.L."/>
            <person name="Ruprecht R.M."/>
        </authorList>
    </citation>
    <scope>NUCLEOTIDE SEQUENCE</scope>
    <source>
        <strain evidence="11">GGVA-188-vf-1</strain>
        <strain evidence="12">GGVA-CaS-1</strain>
        <strain evidence="13">GGVA-jaok-vf-1</strain>
    </source>
</reference>
<evidence type="ECO:0000313" key="13">
    <source>
        <dbReference type="EMBL" id="ASJ80952.1"/>
    </source>
</evidence>
<evidence type="ECO:0000313" key="12">
    <source>
        <dbReference type="EMBL" id="ASJ80946.1"/>
    </source>
</evidence>
<dbReference type="EMBL" id="MK690474">
    <property type="protein sequence ID" value="QFG76371.1"/>
    <property type="molecule type" value="Genomic_DNA"/>
</dbReference>
<dbReference type="InterPro" id="IPR002488">
    <property type="entry name" value="Gemini_C4"/>
</dbReference>
<dbReference type="RefSeq" id="YP_009305429.1">
    <property type="nucleotide sequence ID" value="NC_031340.1"/>
</dbReference>
<dbReference type="EMBL" id="MT344703">
    <property type="protein sequence ID" value="QNN81378.1"/>
    <property type="molecule type" value="Genomic_DNA"/>
</dbReference>
<evidence type="ECO:0000256" key="3">
    <source>
        <dbReference type="SAM" id="MobiDB-lite"/>
    </source>
</evidence>
<proteinExistence type="inferred from homology"/>
<dbReference type="EMBL" id="MT344710">
    <property type="protein sequence ID" value="QNN81420.1"/>
    <property type="molecule type" value="Genomic_DNA"/>
</dbReference>
<evidence type="ECO:0000313" key="19">
    <source>
        <dbReference type="EMBL" id="QNN81414.1"/>
    </source>
</evidence>
<feature type="compositionally biased region" description="Polar residues" evidence="3">
    <location>
        <begin position="42"/>
        <end position="66"/>
    </location>
</feature>
<reference evidence="4" key="2">
    <citation type="journal article" date="2017" name="Phytopathology">
        <title>Description of a novel monopartite geminivirus and its defective subviral sequence in grapevine (Vitis vinifera L.).</title>
        <authorList>
            <person name="Al Rwahnih M."/>
            <person name="Alabi O.J."/>
            <person name="Westrick N.M."/>
            <person name="Golino D."/>
            <person name="Rowhani A."/>
        </authorList>
    </citation>
    <scope>NUCLEOTIDE SEQUENCE [LARGE SCALE GENOMIC DNA]</scope>
    <source>
        <strain evidence="9">Koshu Sanjaku</strain>
        <strain evidence="5">Nagano Purple</strain>
        <strain evidence="7">Nehelescol</strain>
        <strain evidence="6">Neo-Muscat</strain>
        <strain evidence="8">Pione</strain>
        <strain evidence="4">Tamar</strain>
    </source>
</reference>
<dbReference type="EMBL" id="MT344711">
    <property type="protein sequence ID" value="QNN81426.1"/>
    <property type="molecule type" value="Genomic_DNA"/>
</dbReference>
<keyword evidence="23" id="KW-1185">Reference proteome</keyword>
<dbReference type="EMBL" id="LC424098">
    <property type="protein sequence ID" value="BBG28798.1"/>
    <property type="molecule type" value="Genomic_DNA"/>
</dbReference>
<dbReference type="EMBL" id="KX950822">
    <property type="protein sequence ID" value="AQQ16396.1"/>
    <property type="molecule type" value="Genomic_DNA"/>
</dbReference>
<dbReference type="EMBL" id="MT344714">
    <property type="protein sequence ID" value="QNN81444.1"/>
    <property type="molecule type" value="Genomic_DNA"/>
</dbReference>
<reference evidence="15" key="5">
    <citation type="journal article" date="2019" name="Plant Dis.">
        <title>First Report of Grapevine geminivirus A in Vitis in New Zealand.</title>
        <authorList>
            <person name="Veerakone S."/>
            <person name="Barrero R.A."/>
            <person name="Napier K.R."/>
            <person name="Ward L.I."/>
        </authorList>
    </citation>
    <scope>NUCLEOTIDE SEQUENCE</scope>
    <source>
        <strain evidence="15">VID280</strain>
    </source>
</reference>
<evidence type="ECO:0000313" key="11">
    <source>
        <dbReference type="EMBL" id="ASJ80940.1"/>
    </source>
</evidence>